<organism evidence="2 3">
    <name type="scientific">Stenomitos frigidus AS-A4</name>
    <dbReference type="NCBI Taxonomy" id="2933935"/>
    <lineage>
        <taxon>Bacteria</taxon>
        <taxon>Bacillati</taxon>
        <taxon>Cyanobacteriota</taxon>
        <taxon>Cyanophyceae</taxon>
        <taxon>Leptolyngbyales</taxon>
        <taxon>Leptolyngbyaceae</taxon>
        <taxon>Stenomitos</taxon>
    </lineage>
</organism>
<evidence type="ECO:0000313" key="3">
    <source>
        <dbReference type="Proteomes" id="UP001476950"/>
    </source>
</evidence>
<dbReference type="EMBL" id="JAMPLM010000012">
    <property type="protein sequence ID" value="MEP1059754.1"/>
    <property type="molecule type" value="Genomic_DNA"/>
</dbReference>
<evidence type="ECO:0000259" key="1">
    <source>
        <dbReference type="Pfam" id="PF00196"/>
    </source>
</evidence>
<name>A0ABV0KKL8_9CYAN</name>
<dbReference type="SUPFAM" id="SSF46894">
    <property type="entry name" value="C-terminal effector domain of the bipartite response regulators"/>
    <property type="match status" value="1"/>
</dbReference>
<comment type="caution">
    <text evidence="2">The sequence shown here is derived from an EMBL/GenBank/DDBJ whole genome shotgun (WGS) entry which is preliminary data.</text>
</comment>
<protein>
    <submittedName>
        <fullName evidence="2">AAA-like domain-containing protein</fullName>
    </submittedName>
</protein>
<proteinExistence type="predicted"/>
<feature type="domain" description="HTH luxR-type" evidence="1">
    <location>
        <begin position="11"/>
        <end position="59"/>
    </location>
</feature>
<sequence>MKETEFTAIFESLTARQRKVIQHFLAEESDEAIAAVLYVEPSTVRRHLANICKEFGFSNTAGEHYSYRDELRNLFLHFRPEMMKPLIVSRQSQPLLDLEFPGSPMAIDSPFYIARSPIEERCAKEIRKPGALLRIRAPRRMGKTSLLHQVMATGTQLGYRSLRLDLRQAEPTCLQDLDSFLRWFCLNLSLKLGISPQLEEYWDRDRFGSLVSCTTYVQGYLLEQLEQGLLLGLDEVDWLFEFPAIAHGFFALLRSWHEEASNLEIWQRLRLVVVHATEVYIPLNLHQSPFNVGLPIRLPEFTPEQMQQLVQAYGLSWSTAKTTKLTALVGGHPYLLQLALYHLQTGELTLDELLQTAPTQAGIYSSDLRRHWQVLQTYPELMTALQTVIQAGSAALDPLQAYKLESMGLVQLQANQARASCELYRQYFGERSS</sequence>
<dbReference type="SUPFAM" id="SSF52540">
    <property type="entry name" value="P-loop containing nucleoside triphosphate hydrolases"/>
    <property type="match status" value="1"/>
</dbReference>
<dbReference type="Pfam" id="PF00196">
    <property type="entry name" value="GerE"/>
    <property type="match status" value="1"/>
</dbReference>
<keyword evidence="3" id="KW-1185">Reference proteome</keyword>
<dbReference type="InterPro" id="IPR036388">
    <property type="entry name" value="WH-like_DNA-bd_sf"/>
</dbReference>
<dbReference type="InterPro" id="IPR000792">
    <property type="entry name" value="Tscrpt_reg_LuxR_C"/>
</dbReference>
<reference evidence="2 3" key="1">
    <citation type="submission" date="2022-04" db="EMBL/GenBank/DDBJ databases">
        <title>Positive selection, recombination, and allopatry shape intraspecific diversity of widespread and dominant cyanobacteria.</title>
        <authorList>
            <person name="Wei J."/>
            <person name="Shu W."/>
            <person name="Hu C."/>
        </authorList>
    </citation>
    <scope>NUCLEOTIDE SEQUENCE [LARGE SCALE GENOMIC DNA]</scope>
    <source>
        <strain evidence="2 3">AS-A4</strain>
    </source>
</reference>
<dbReference type="Proteomes" id="UP001476950">
    <property type="component" value="Unassembled WGS sequence"/>
</dbReference>
<accession>A0ABV0KKL8</accession>
<dbReference type="Gene3D" id="3.40.50.300">
    <property type="entry name" value="P-loop containing nucleotide triphosphate hydrolases"/>
    <property type="match status" value="1"/>
</dbReference>
<dbReference type="Pfam" id="PF14516">
    <property type="entry name" value="AAA_35"/>
    <property type="match status" value="1"/>
</dbReference>
<gene>
    <name evidence="2" type="ORF">NDI38_15030</name>
</gene>
<dbReference type="Gene3D" id="1.10.10.10">
    <property type="entry name" value="Winged helix-like DNA-binding domain superfamily/Winged helix DNA-binding domain"/>
    <property type="match status" value="1"/>
</dbReference>
<dbReference type="InterPro" id="IPR027417">
    <property type="entry name" value="P-loop_NTPase"/>
</dbReference>
<evidence type="ECO:0000313" key="2">
    <source>
        <dbReference type="EMBL" id="MEP1059754.1"/>
    </source>
</evidence>
<dbReference type="InterPro" id="IPR016032">
    <property type="entry name" value="Sig_transdc_resp-reg_C-effctor"/>
</dbReference>